<feature type="region of interest" description="Disordered" evidence="2">
    <location>
        <begin position="258"/>
        <end position="282"/>
    </location>
</feature>
<keyword evidence="1" id="KW-0344">Guanine-nucleotide releasing factor</keyword>
<dbReference type="InterPro" id="IPR018159">
    <property type="entry name" value="Spectrin/alpha-actinin"/>
</dbReference>
<evidence type="ECO:0000256" key="2">
    <source>
        <dbReference type="SAM" id="MobiDB-lite"/>
    </source>
</evidence>
<dbReference type="SUPFAM" id="SSF46966">
    <property type="entry name" value="Spectrin repeat"/>
    <property type="match status" value="2"/>
</dbReference>
<dbReference type="SMART" id="SM00150">
    <property type="entry name" value="SPEC"/>
    <property type="match status" value="1"/>
</dbReference>
<dbReference type="PANTHER" id="PTHR22826">
    <property type="entry name" value="RHO GUANINE EXCHANGE FACTOR-RELATED"/>
    <property type="match status" value="1"/>
</dbReference>
<sequence length="371" mass="41893">RRLLQKVCGNDTGQGGGGVGGGGGGGGVGGGPDMPCTSATDSDIKTLVLNNLDAVHTSNQNLLQLWHHKKIKLDQCFQLRLFEQDCEKMFEWIWHNRDVFLLNYVEIGHTYQLAKQLQEEHQHFTMSSMNVYVNINRILSVASRLIEGGHYAGAHIRSVAGRLDRTWKDFAAGLDERNAVLSLSVIFHHKAEQYVDNVSAWNGACENGNIPTEILLLENSIHQHQNLYESMCQAYTEVHSTSKKLLYQLDHLVQVCNQPGTERKHGDGSNYENRPGGNPAADYSEGASHVLAVIHQILNHHRALEQKWHAKKIKLHQRLALRLFQEDVKQVLDWLSNHGEVFIRKNTGIGRNLQKARVYQKSHEHFENVAQ</sequence>
<evidence type="ECO:0000313" key="4">
    <source>
        <dbReference type="RefSeq" id="XP_017776957.1"/>
    </source>
</evidence>
<dbReference type="Gene3D" id="1.20.58.60">
    <property type="match status" value="2"/>
</dbReference>
<accession>A0ABM1MQV7</accession>
<feature type="compositionally biased region" description="Gly residues" evidence="2">
    <location>
        <begin position="12"/>
        <end position="32"/>
    </location>
</feature>
<dbReference type="PANTHER" id="PTHR22826:SF106">
    <property type="entry name" value="TRIO, ISOFORM A"/>
    <property type="match status" value="1"/>
</dbReference>
<name>A0ABM1MQV7_NICVS</name>
<proteinExistence type="predicted"/>
<dbReference type="InterPro" id="IPR002017">
    <property type="entry name" value="Spectrin_repeat"/>
</dbReference>
<evidence type="ECO:0000256" key="1">
    <source>
        <dbReference type="ARBA" id="ARBA00022658"/>
    </source>
</evidence>
<feature type="region of interest" description="Disordered" evidence="2">
    <location>
        <begin position="8"/>
        <end position="35"/>
    </location>
</feature>
<dbReference type="RefSeq" id="XP_017776957.1">
    <property type="nucleotide sequence ID" value="XM_017921468.1"/>
</dbReference>
<dbReference type="Proteomes" id="UP000695000">
    <property type="component" value="Unplaced"/>
</dbReference>
<feature type="non-terminal residue" evidence="4">
    <location>
        <position position="371"/>
    </location>
</feature>
<keyword evidence="3" id="KW-1185">Reference proteome</keyword>
<feature type="non-terminal residue" evidence="4">
    <location>
        <position position="1"/>
    </location>
</feature>
<reference evidence="4" key="1">
    <citation type="submission" date="2025-08" db="UniProtKB">
        <authorList>
            <consortium name="RefSeq"/>
        </authorList>
    </citation>
    <scope>IDENTIFICATION</scope>
    <source>
        <tissue evidence="4">Whole Larva</tissue>
    </source>
</reference>
<dbReference type="InterPro" id="IPR051336">
    <property type="entry name" value="RhoGEF_Guanine_NuclExch_SF"/>
</dbReference>
<gene>
    <name evidence="4" type="primary">LOC108562952</name>
</gene>
<evidence type="ECO:0000313" key="3">
    <source>
        <dbReference type="Proteomes" id="UP000695000"/>
    </source>
</evidence>
<protein>
    <submittedName>
        <fullName evidence="4">Kalirin-like</fullName>
    </submittedName>
</protein>
<organism evidence="3 4">
    <name type="scientific">Nicrophorus vespilloides</name>
    <name type="common">Boreal carrion beetle</name>
    <dbReference type="NCBI Taxonomy" id="110193"/>
    <lineage>
        <taxon>Eukaryota</taxon>
        <taxon>Metazoa</taxon>
        <taxon>Ecdysozoa</taxon>
        <taxon>Arthropoda</taxon>
        <taxon>Hexapoda</taxon>
        <taxon>Insecta</taxon>
        <taxon>Pterygota</taxon>
        <taxon>Neoptera</taxon>
        <taxon>Endopterygota</taxon>
        <taxon>Coleoptera</taxon>
        <taxon>Polyphaga</taxon>
        <taxon>Staphyliniformia</taxon>
        <taxon>Silphidae</taxon>
        <taxon>Nicrophorinae</taxon>
        <taxon>Nicrophorus</taxon>
    </lineage>
</organism>
<dbReference type="GeneID" id="108562952"/>
<dbReference type="Pfam" id="PF00435">
    <property type="entry name" value="Spectrin"/>
    <property type="match status" value="1"/>
</dbReference>